<evidence type="ECO:0000313" key="7">
    <source>
        <dbReference type="EMBL" id="AOZ72797.1"/>
    </source>
</evidence>
<sequence length="155" mass="16435">MGPIVWLIAAVLLGLLELLTVDLTFLMLSGGALAASVVAFAAPEASWYWSVGVFSLVSVALLFLVRPRLRRHLEEKLPKLQTNASGLVGLNAVVLREVTTRDGLVKLSGQDWTARTIEGVLPVGSTVQVTAIDGATAVVTAMPQMVKTPSNGEEK</sequence>
<dbReference type="Pfam" id="PF01957">
    <property type="entry name" value="NfeD"/>
    <property type="match status" value="1"/>
</dbReference>
<evidence type="ECO:0000256" key="3">
    <source>
        <dbReference type="ARBA" id="ARBA00022989"/>
    </source>
</evidence>
<keyword evidence="2 5" id="KW-0812">Transmembrane</keyword>
<keyword evidence="4 5" id="KW-0472">Membrane</keyword>
<evidence type="ECO:0000313" key="8">
    <source>
        <dbReference type="Proteomes" id="UP000176288"/>
    </source>
</evidence>
<dbReference type="PANTHER" id="PTHR33507">
    <property type="entry name" value="INNER MEMBRANE PROTEIN YBBJ"/>
    <property type="match status" value="1"/>
</dbReference>
<protein>
    <recommendedName>
        <fullName evidence="6">NfeD-like C-terminal domain-containing protein</fullName>
    </recommendedName>
</protein>
<dbReference type="SUPFAM" id="SSF141322">
    <property type="entry name" value="NfeD domain-like"/>
    <property type="match status" value="1"/>
</dbReference>
<dbReference type="InterPro" id="IPR002810">
    <property type="entry name" value="NfeD-like_C"/>
</dbReference>
<evidence type="ECO:0000256" key="1">
    <source>
        <dbReference type="ARBA" id="ARBA00004141"/>
    </source>
</evidence>
<accession>A0A1D9MKG0</accession>
<dbReference type="OrthoDB" id="3174252at2"/>
<organism evidence="7 8">
    <name type="scientific">Boudabousia tangfeifanii</name>
    <dbReference type="NCBI Taxonomy" id="1912795"/>
    <lineage>
        <taxon>Bacteria</taxon>
        <taxon>Bacillati</taxon>
        <taxon>Actinomycetota</taxon>
        <taxon>Actinomycetes</taxon>
        <taxon>Actinomycetales</taxon>
        <taxon>Actinomycetaceae</taxon>
        <taxon>Boudabousia</taxon>
    </lineage>
</organism>
<dbReference type="KEGG" id="avu:BK816_05390"/>
<evidence type="ECO:0000256" key="4">
    <source>
        <dbReference type="ARBA" id="ARBA00023136"/>
    </source>
</evidence>
<reference evidence="7 8" key="1">
    <citation type="submission" date="2016-10" db="EMBL/GenBank/DDBJ databases">
        <title>Actinomyces aegypiusis sp. nov., isolated from the Aegypius monachus in Qinghai Tibet Plateau China.</title>
        <authorList>
            <person name="Wang Y."/>
        </authorList>
    </citation>
    <scope>NUCLEOTIDE SEQUENCE [LARGE SCALE GENOMIC DNA]</scope>
    <source>
        <strain evidence="7 8">VUL4_3</strain>
    </source>
</reference>
<dbReference type="EMBL" id="CP017812">
    <property type="protein sequence ID" value="AOZ72797.1"/>
    <property type="molecule type" value="Genomic_DNA"/>
</dbReference>
<feature type="transmembrane region" description="Helical" evidence="5">
    <location>
        <begin position="45"/>
        <end position="65"/>
    </location>
</feature>
<dbReference type="InterPro" id="IPR052165">
    <property type="entry name" value="Membrane_assoc_protease"/>
</dbReference>
<evidence type="ECO:0000256" key="5">
    <source>
        <dbReference type="SAM" id="Phobius"/>
    </source>
</evidence>
<evidence type="ECO:0000256" key="2">
    <source>
        <dbReference type="ARBA" id="ARBA00022692"/>
    </source>
</evidence>
<keyword evidence="8" id="KW-1185">Reference proteome</keyword>
<dbReference type="AlphaFoldDB" id="A0A1D9MKG0"/>
<dbReference type="GO" id="GO:0005886">
    <property type="term" value="C:plasma membrane"/>
    <property type="evidence" value="ECO:0007669"/>
    <property type="project" value="TreeGrafter"/>
</dbReference>
<dbReference type="Proteomes" id="UP000176288">
    <property type="component" value="Chromosome"/>
</dbReference>
<proteinExistence type="predicted"/>
<keyword evidence="3 5" id="KW-1133">Transmembrane helix</keyword>
<dbReference type="STRING" id="1912795.BK816_05390"/>
<comment type="subcellular location">
    <subcellularLocation>
        <location evidence="1">Membrane</location>
        <topology evidence="1">Multi-pass membrane protein</topology>
    </subcellularLocation>
</comment>
<dbReference type="InterPro" id="IPR012340">
    <property type="entry name" value="NA-bd_OB-fold"/>
</dbReference>
<dbReference type="RefSeq" id="WP_071164262.1">
    <property type="nucleotide sequence ID" value="NZ_CP017812.1"/>
</dbReference>
<dbReference type="Gene3D" id="2.40.50.140">
    <property type="entry name" value="Nucleic acid-binding proteins"/>
    <property type="match status" value="1"/>
</dbReference>
<evidence type="ECO:0000259" key="6">
    <source>
        <dbReference type="Pfam" id="PF01957"/>
    </source>
</evidence>
<name>A0A1D9MKG0_9ACTO</name>
<feature type="domain" description="NfeD-like C-terminal" evidence="6">
    <location>
        <begin position="85"/>
        <end position="139"/>
    </location>
</feature>
<dbReference type="PANTHER" id="PTHR33507:SF3">
    <property type="entry name" value="INNER MEMBRANE PROTEIN YBBJ"/>
    <property type="match status" value="1"/>
</dbReference>
<gene>
    <name evidence="7" type="ORF">BK816_05390</name>
</gene>